<reference evidence="1 2" key="1">
    <citation type="submission" date="2018-06" db="EMBL/GenBank/DDBJ databases">
        <title>Population genomics shows no distinction between pathogenic Candida krusei and environmental Pichia kudriavzevii: One species, four names.</title>
        <authorList>
            <person name="Douglass A.P."/>
            <person name="Offei B."/>
            <person name="Braun-Galleani S."/>
            <person name="Coughlan A.Y."/>
            <person name="Martos A."/>
            <person name="Ortiz-Merino R.A."/>
            <person name="Byrne K.P."/>
            <person name="Wolfe K.H."/>
        </authorList>
    </citation>
    <scope>NUCLEOTIDE SEQUENCE [LARGE SCALE GENOMIC DNA]</scope>
    <source>
        <strain evidence="1 2">CBS573</strain>
    </source>
</reference>
<organism evidence="1 2">
    <name type="scientific">Pichia kudriavzevii</name>
    <name type="common">Yeast</name>
    <name type="synonym">Issatchenkia orientalis</name>
    <dbReference type="NCBI Taxonomy" id="4909"/>
    <lineage>
        <taxon>Eukaryota</taxon>
        <taxon>Fungi</taxon>
        <taxon>Dikarya</taxon>
        <taxon>Ascomycota</taxon>
        <taxon>Saccharomycotina</taxon>
        <taxon>Pichiomycetes</taxon>
        <taxon>Pichiales</taxon>
        <taxon>Pichiaceae</taxon>
        <taxon>Pichia</taxon>
    </lineage>
</organism>
<keyword evidence="2" id="KW-1185">Reference proteome</keyword>
<evidence type="ECO:0000313" key="2">
    <source>
        <dbReference type="Proteomes" id="UP000249293"/>
    </source>
</evidence>
<protein>
    <submittedName>
        <fullName evidence="1">Uncharacterized protein</fullName>
    </submittedName>
</protein>
<dbReference type="KEGG" id="pkz:C5L36_0A13040"/>
<name>A0A2U9R0N2_PICKU</name>
<evidence type="ECO:0000313" key="1">
    <source>
        <dbReference type="EMBL" id="AWU74729.1"/>
    </source>
</evidence>
<dbReference type="Proteomes" id="UP000249293">
    <property type="component" value="Chromosome 1"/>
</dbReference>
<dbReference type="GeneID" id="40382440"/>
<gene>
    <name evidence="1" type="ORF">C5L36_0A13040</name>
</gene>
<accession>A0A2U9R0N2</accession>
<dbReference type="VEuPathDB" id="FungiDB:C5L36_0A13040"/>
<dbReference type="OrthoDB" id="3162439at2759"/>
<dbReference type="EMBL" id="CP028773">
    <property type="protein sequence ID" value="AWU74729.1"/>
    <property type="molecule type" value="Genomic_DNA"/>
</dbReference>
<dbReference type="RefSeq" id="XP_029320206.1">
    <property type="nucleotide sequence ID" value="XM_029464347.1"/>
</dbReference>
<proteinExistence type="predicted"/>
<sequence>MRLFDSVASVGIFVDRRFLCTSSTSNARHVRHAVSIHEREKIKIQTEFV</sequence>
<dbReference type="AlphaFoldDB" id="A0A2U9R0N2"/>